<comment type="pathway">
    <text evidence="2">Cell wall biogenesis; cell wall polysaccharide biosynthesis.</text>
</comment>
<keyword evidence="14" id="KW-1185">Reference proteome</keyword>
<dbReference type="PROSITE" id="PS51318">
    <property type="entry name" value="TAT"/>
    <property type="match status" value="1"/>
</dbReference>
<keyword evidence="7" id="KW-0378">Hydrolase</keyword>
<evidence type="ECO:0000256" key="7">
    <source>
        <dbReference type="ARBA" id="ARBA00022801"/>
    </source>
</evidence>
<comment type="similarity">
    <text evidence="11">Belongs to the peptidase M15 family.</text>
</comment>
<dbReference type="InterPro" id="IPR019546">
    <property type="entry name" value="TAT_signal_bac_arc"/>
</dbReference>
<dbReference type="PANTHER" id="PTHR37425:SF1">
    <property type="entry name" value="OUTER MEMBRANE PROTEIN"/>
    <property type="match status" value="1"/>
</dbReference>
<evidence type="ECO:0000256" key="12">
    <source>
        <dbReference type="ARBA" id="ARBA00093666"/>
    </source>
</evidence>
<gene>
    <name evidence="13" type="ORF">WCY31_01070</name>
</gene>
<evidence type="ECO:0000313" key="13">
    <source>
        <dbReference type="EMBL" id="XAU15303.1"/>
    </source>
</evidence>
<dbReference type="SUPFAM" id="SSF55166">
    <property type="entry name" value="Hedgehog/DD-peptidase"/>
    <property type="match status" value="1"/>
</dbReference>
<keyword evidence="9" id="KW-0482">Metalloprotease</keyword>
<evidence type="ECO:0000256" key="11">
    <source>
        <dbReference type="ARBA" id="ARBA00093448"/>
    </source>
</evidence>
<dbReference type="Gene3D" id="3.30.1380.10">
    <property type="match status" value="1"/>
</dbReference>
<protein>
    <recommendedName>
        <fullName evidence="12">Murein endopeptidase K</fullName>
    </recommendedName>
</protein>
<dbReference type="Pfam" id="PF05951">
    <property type="entry name" value="Peptidase_M15_2"/>
    <property type="match status" value="1"/>
</dbReference>
<proteinExistence type="inferred from homology"/>
<keyword evidence="4" id="KW-0645">Protease</keyword>
<keyword evidence="10" id="KW-0961">Cell wall biogenesis/degradation</keyword>
<dbReference type="InterPro" id="IPR010275">
    <property type="entry name" value="MepK"/>
</dbReference>
<accession>A0ABZ3H9Y2</accession>
<keyword evidence="8" id="KW-0862">Zinc</keyword>
<organism evidence="13 14">
    <name type="scientific">Sulfurimonas diazotrophicus</name>
    <dbReference type="NCBI Taxonomy" id="3131939"/>
    <lineage>
        <taxon>Bacteria</taxon>
        <taxon>Pseudomonadati</taxon>
        <taxon>Campylobacterota</taxon>
        <taxon>Epsilonproteobacteria</taxon>
        <taxon>Campylobacterales</taxon>
        <taxon>Sulfurimonadaceae</taxon>
        <taxon>Sulfurimonas</taxon>
    </lineage>
</organism>
<evidence type="ECO:0000256" key="9">
    <source>
        <dbReference type="ARBA" id="ARBA00023049"/>
    </source>
</evidence>
<evidence type="ECO:0000256" key="1">
    <source>
        <dbReference type="ARBA" id="ARBA00001947"/>
    </source>
</evidence>
<keyword evidence="5" id="KW-0479">Metal-binding</keyword>
<keyword evidence="3" id="KW-0500">Molybdenum</keyword>
<dbReference type="RefSeq" id="WP_345970373.1">
    <property type="nucleotide sequence ID" value="NZ_CP147920.1"/>
</dbReference>
<dbReference type="InterPro" id="IPR009045">
    <property type="entry name" value="Zn_M74/Hedgehog-like"/>
</dbReference>
<evidence type="ECO:0000313" key="14">
    <source>
        <dbReference type="Proteomes" id="UP001447842"/>
    </source>
</evidence>
<evidence type="ECO:0000256" key="4">
    <source>
        <dbReference type="ARBA" id="ARBA00022670"/>
    </source>
</evidence>
<name>A0ABZ3H9Y2_9BACT</name>
<evidence type="ECO:0000256" key="5">
    <source>
        <dbReference type="ARBA" id="ARBA00022723"/>
    </source>
</evidence>
<reference evidence="13 14" key="1">
    <citation type="submission" date="2024-03" db="EMBL/GenBank/DDBJ databases">
        <title>Sulfurimonas sp. HSL3-1.</title>
        <authorList>
            <person name="Wang S."/>
        </authorList>
    </citation>
    <scope>NUCLEOTIDE SEQUENCE [LARGE SCALE GENOMIC DNA]</scope>
    <source>
        <strain evidence="13 14">HSL3-1</strain>
    </source>
</reference>
<evidence type="ECO:0000256" key="6">
    <source>
        <dbReference type="ARBA" id="ARBA00022729"/>
    </source>
</evidence>
<evidence type="ECO:0000256" key="8">
    <source>
        <dbReference type="ARBA" id="ARBA00022833"/>
    </source>
</evidence>
<dbReference type="PANTHER" id="PTHR37425">
    <property type="match status" value="1"/>
</dbReference>
<keyword evidence="6" id="KW-0732">Signal</keyword>
<dbReference type="NCBIfam" id="TIGR01409">
    <property type="entry name" value="TAT_signal_seq"/>
    <property type="match status" value="1"/>
</dbReference>
<evidence type="ECO:0000256" key="3">
    <source>
        <dbReference type="ARBA" id="ARBA00022505"/>
    </source>
</evidence>
<evidence type="ECO:0000256" key="2">
    <source>
        <dbReference type="ARBA" id="ARBA00004776"/>
    </source>
</evidence>
<dbReference type="InterPro" id="IPR006311">
    <property type="entry name" value="TAT_signal"/>
</dbReference>
<evidence type="ECO:0000256" key="10">
    <source>
        <dbReference type="ARBA" id="ARBA00023316"/>
    </source>
</evidence>
<dbReference type="CDD" id="cd14844">
    <property type="entry name" value="Zn-DD-carboxypeptidase_like"/>
    <property type="match status" value="1"/>
</dbReference>
<comment type="cofactor">
    <cofactor evidence="1">
        <name>Zn(2+)</name>
        <dbReference type="ChEBI" id="CHEBI:29105"/>
    </cofactor>
</comment>
<dbReference type="Proteomes" id="UP001447842">
    <property type="component" value="Chromosome"/>
</dbReference>
<sequence length="183" mass="20223">MAFEQAMDRRAFLKLGGAAALAAALPNTLFGSTADAYEKTLSFYNIHTGESLKTTFWAEGSFIPESLVDINKILRDYRTGTEIAMDTELLDLLYAIRTKLDSKEAFHIISGYRSPKTNAMLHNNTSGVAKKSLHMLGQAIDINLPGTELSMLRKAAVSEKVGGVGYYPDSHFVHVDSGRVRYW</sequence>
<dbReference type="EMBL" id="CP147920">
    <property type="protein sequence ID" value="XAU15303.1"/>
    <property type="molecule type" value="Genomic_DNA"/>
</dbReference>